<dbReference type="CDD" id="cd01824">
    <property type="entry name" value="Phospholipase_B_like"/>
    <property type="match status" value="2"/>
</dbReference>
<organism evidence="2 3">
    <name type="scientific">Megalops atlanticus</name>
    <name type="common">Tarpon</name>
    <name type="synonym">Clupea gigantea</name>
    <dbReference type="NCBI Taxonomy" id="7932"/>
    <lineage>
        <taxon>Eukaryota</taxon>
        <taxon>Metazoa</taxon>
        <taxon>Chordata</taxon>
        <taxon>Craniata</taxon>
        <taxon>Vertebrata</taxon>
        <taxon>Euteleostomi</taxon>
        <taxon>Actinopterygii</taxon>
        <taxon>Neopterygii</taxon>
        <taxon>Teleostei</taxon>
        <taxon>Elopiformes</taxon>
        <taxon>Megalopidae</taxon>
        <taxon>Megalops</taxon>
    </lineage>
</organism>
<dbReference type="GO" id="GO:0050253">
    <property type="term" value="F:retinyl-palmitate esterase activity"/>
    <property type="evidence" value="ECO:0007669"/>
    <property type="project" value="TreeGrafter"/>
</dbReference>
<dbReference type="Gene3D" id="3.40.50.1110">
    <property type="entry name" value="SGNH hydrolase"/>
    <property type="match status" value="2"/>
</dbReference>
<proteinExistence type="predicted"/>
<dbReference type="InterPro" id="IPR035547">
    <property type="entry name" value="Phospholipase_B"/>
</dbReference>
<gene>
    <name evidence="2" type="ORF">MATL_G00161080</name>
</gene>
<dbReference type="Pfam" id="PF00657">
    <property type="entry name" value="Lipase_GDSL"/>
    <property type="match status" value="2"/>
</dbReference>
<evidence type="ECO:0000313" key="2">
    <source>
        <dbReference type="EMBL" id="KAG7466084.1"/>
    </source>
</evidence>
<dbReference type="SUPFAM" id="SSF52266">
    <property type="entry name" value="SGNH hydrolase"/>
    <property type="match status" value="2"/>
</dbReference>
<feature type="transmembrane region" description="Helical" evidence="1">
    <location>
        <begin position="823"/>
        <end position="845"/>
    </location>
</feature>
<dbReference type="InterPro" id="IPR001087">
    <property type="entry name" value="GDSL"/>
</dbReference>
<evidence type="ECO:0000256" key="1">
    <source>
        <dbReference type="SAM" id="Phobius"/>
    </source>
</evidence>
<reference evidence="2" key="1">
    <citation type="submission" date="2021-01" db="EMBL/GenBank/DDBJ databases">
        <authorList>
            <person name="Zahm M."/>
            <person name="Roques C."/>
            <person name="Cabau C."/>
            <person name="Klopp C."/>
            <person name="Donnadieu C."/>
            <person name="Jouanno E."/>
            <person name="Lampietro C."/>
            <person name="Louis A."/>
            <person name="Herpin A."/>
            <person name="Echchiki A."/>
            <person name="Berthelot C."/>
            <person name="Parey E."/>
            <person name="Roest-Crollius H."/>
            <person name="Braasch I."/>
            <person name="Postlethwait J."/>
            <person name="Bobe J."/>
            <person name="Montfort J."/>
            <person name="Bouchez O."/>
            <person name="Begum T."/>
            <person name="Mejri S."/>
            <person name="Adams A."/>
            <person name="Chen W.-J."/>
            <person name="Guiguen Y."/>
        </authorList>
    </citation>
    <scope>NUCLEOTIDE SEQUENCE</scope>
    <source>
        <strain evidence="2">YG-15Mar2019-1</strain>
        <tissue evidence="2">Brain</tissue>
    </source>
</reference>
<evidence type="ECO:0000313" key="3">
    <source>
        <dbReference type="Proteomes" id="UP001046870"/>
    </source>
</evidence>
<accession>A0A9D3PSS1</accession>
<dbReference type="OrthoDB" id="10265800at2759"/>
<dbReference type="PANTHER" id="PTHR21325:SF52">
    <property type="entry name" value="PHOSPHOLIPASE B1, MEMBRANE-ASSOCIATED"/>
    <property type="match status" value="1"/>
</dbReference>
<sequence>MLQTAPVAMAFPSITEARVPTTGQSDENTDQVVLELWENMLQSMKGQPDMEGNDVFSTLCPSQDRPFLRTHRNSPLEPQKEVVSPMDSKAASPLFDPIMGSELLCEDRSPSNSPPTTVHAVRPADIKVVAAVGDSLTAANGVGAAPNNLLDVIQEYRGLSWSIGGDKNLTSVTTLPNILREFNPSLTGFSVGISNENSPKAFLNQAVPGANSDDMPAQVRVLVERMKTDSRIDFQNDWKVITMFIGGNDLCDHCMDTVYFSPENVVSRIREALDILHKEVPRALVNLVELLHIVPLRRLHQEKSLNCPTWLVKIVCRCVVQPGEGSVELQKLVDLNRAYQRGMRELVDSGRYDTHSNFTVVLQPFFRDVVLPVLEDGRPDRSFFSPDCFHLSQKSHALMARALWNNMLEPLGNKTQTQDFTAGISVKCPSKSSPFLRTYENSNYTYPDPPPPPPPNTNWGSDFFCTDLAPSSSVPTSVHRLRPADIKVVASLGDSITTGFGAKSKNLLQLKTEYRGVSWSIGGDKTLKEVTTLPNILRNFNPSLYGFSKNVGTEHSGFNMAVSGAEAFDIPNQVRRLIQAMKDSKDVDFENDWKLVTLFIGGNDLCLYCLDRATFSPQNYSHHLRESLDLLYKEVPRVMINIVEILQIEGLRRIKKDTLGCSLLQKNVCPCFLIPGEDSLELSEINRINREYQEATEHLVTGGRYDGREDFTVVIQPFFRNTIVPLTLDGKPDLTMFSVDCFHFSERGHSEMAISLWNNMLEPVGRKQAYNNFTHDRHKIRCPTEDQPFIFTRINSFPTTSTTTQVPSTAVPPVPHCSDSLPMWAAVLFGVTGLLIGWGITWLLLSCRERRKKKKMASVIEMKGTGL</sequence>
<dbReference type="InterPro" id="IPR036514">
    <property type="entry name" value="SGNH_hydro_sf"/>
</dbReference>
<dbReference type="PANTHER" id="PTHR21325">
    <property type="entry name" value="PHOSPHOLIPASE B, PLB1"/>
    <property type="match status" value="1"/>
</dbReference>
<dbReference type="GO" id="GO:0006644">
    <property type="term" value="P:phospholipid metabolic process"/>
    <property type="evidence" value="ECO:0007669"/>
    <property type="project" value="TreeGrafter"/>
</dbReference>
<comment type="caution">
    <text evidence="2">The sequence shown here is derived from an EMBL/GenBank/DDBJ whole genome shotgun (WGS) entry which is preliminary data.</text>
</comment>
<protein>
    <submittedName>
        <fullName evidence="2">Uncharacterized protein</fullName>
    </submittedName>
</protein>
<dbReference type="GO" id="GO:0004622">
    <property type="term" value="F:phosphatidylcholine lysophospholipase activity"/>
    <property type="evidence" value="ECO:0007669"/>
    <property type="project" value="TreeGrafter"/>
</dbReference>
<dbReference type="GO" id="GO:0031526">
    <property type="term" value="C:brush border membrane"/>
    <property type="evidence" value="ECO:0007669"/>
    <property type="project" value="TreeGrafter"/>
</dbReference>
<keyword evidence="1" id="KW-1133">Transmembrane helix</keyword>
<dbReference type="InterPro" id="IPR038885">
    <property type="entry name" value="PLB1"/>
</dbReference>
<dbReference type="AlphaFoldDB" id="A0A9D3PSS1"/>
<dbReference type="Proteomes" id="UP001046870">
    <property type="component" value="Chromosome 13"/>
</dbReference>
<keyword evidence="1" id="KW-0472">Membrane</keyword>
<name>A0A9D3PSS1_MEGAT</name>
<keyword evidence="3" id="KW-1185">Reference proteome</keyword>
<keyword evidence="1" id="KW-0812">Transmembrane</keyword>
<dbReference type="EMBL" id="JAFDVH010000013">
    <property type="protein sequence ID" value="KAG7466084.1"/>
    <property type="molecule type" value="Genomic_DNA"/>
</dbReference>
<dbReference type="GO" id="GO:0004623">
    <property type="term" value="F:phospholipase A2 activity"/>
    <property type="evidence" value="ECO:0007669"/>
    <property type="project" value="TreeGrafter"/>
</dbReference>